<comment type="similarity">
    <text evidence="1 5">Belongs to the acyl-CoA dehydrogenase family.</text>
</comment>
<evidence type="ECO:0000259" key="7">
    <source>
        <dbReference type="Pfam" id="PF02770"/>
    </source>
</evidence>
<reference evidence="8 9" key="1">
    <citation type="submission" date="2021-08" db="EMBL/GenBank/DDBJ databases">
        <authorList>
            <person name="Tuo L."/>
        </authorList>
    </citation>
    <scope>NUCLEOTIDE SEQUENCE [LARGE SCALE GENOMIC DNA]</scope>
    <source>
        <strain evidence="8 9">JCM 31229</strain>
    </source>
</reference>
<evidence type="ECO:0000256" key="4">
    <source>
        <dbReference type="ARBA" id="ARBA00023002"/>
    </source>
</evidence>
<keyword evidence="2 5" id="KW-0285">Flavoprotein</keyword>
<evidence type="ECO:0000256" key="2">
    <source>
        <dbReference type="ARBA" id="ARBA00022630"/>
    </source>
</evidence>
<dbReference type="InterPro" id="IPR009075">
    <property type="entry name" value="AcylCo_DH/oxidase_C"/>
</dbReference>
<proteinExistence type="inferred from homology"/>
<dbReference type="CDD" id="cd00567">
    <property type="entry name" value="ACAD"/>
    <property type="match status" value="1"/>
</dbReference>
<dbReference type="Gene3D" id="1.20.140.10">
    <property type="entry name" value="Butyryl-CoA Dehydrogenase, subunit A, domain 3"/>
    <property type="match status" value="1"/>
</dbReference>
<dbReference type="InterPro" id="IPR036250">
    <property type="entry name" value="AcylCo_DH-like_C"/>
</dbReference>
<dbReference type="SUPFAM" id="SSF56645">
    <property type="entry name" value="Acyl-CoA dehydrogenase NM domain-like"/>
    <property type="match status" value="1"/>
</dbReference>
<dbReference type="Pfam" id="PF00441">
    <property type="entry name" value="Acyl-CoA_dh_1"/>
    <property type="match status" value="1"/>
</dbReference>
<dbReference type="InterPro" id="IPR050741">
    <property type="entry name" value="Acyl-CoA_dehydrogenase"/>
</dbReference>
<comment type="cofactor">
    <cofactor evidence="5">
        <name>FAD</name>
        <dbReference type="ChEBI" id="CHEBI:57692"/>
    </cofactor>
</comment>
<evidence type="ECO:0000256" key="1">
    <source>
        <dbReference type="ARBA" id="ARBA00009347"/>
    </source>
</evidence>
<comment type="caution">
    <text evidence="8">The sequence shown here is derived from an EMBL/GenBank/DDBJ whole genome shotgun (WGS) entry which is preliminary data.</text>
</comment>
<name>A0ABS7PSL0_9SPHN</name>
<dbReference type="Gene3D" id="2.40.110.10">
    <property type="entry name" value="Butyryl-CoA Dehydrogenase, subunit A, domain 2"/>
    <property type="match status" value="1"/>
</dbReference>
<feature type="domain" description="Acyl-CoA dehydrogenase/oxidase C-terminal" evidence="6">
    <location>
        <begin position="231"/>
        <end position="379"/>
    </location>
</feature>
<accession>A0ABS7PSL0</accession>
<evidence type="ECO:0000313" key="9">
    <source>
        <dbReference type="Proteomes" id="UP000706039"/>
    </source>
</evidence>
<evidence type="ECO:0000256" key="3">
    <source>
        <dbReference type="ARBA" id="ARBA00022827"/>
    </source>
</evidence>
<dbReference type="InterPro" id="IPR006091">
    <property type="entry name" value="Acyl-CoA_Oxase/DH_mid-dom"/>
</dbReference>
<dbReference type="Pfam" id="PF02770">
    <property type="entry name" value="Acyl-CoA_dh_M"/>
    <property type="match status" value="1"/>
</dbReference>
<keyword evidence="3 5" id="KW-0274">FAD</keyword>
<dbReference type="InterPro" id="IPR009100">
    <property type="entry name" value="AcylCoA_DH/oxidase_NM_dom_sf"/>
</dbReference>
<keyword evidence="4 5" id="KW-0560">Oxidoreductase</keyword>
<dbReference type="InterPro" id="IPR046373">
    <property type="entry name" value="Acyl-CoA_Oxase/DH_mid-dom_sf"/>
</dbReference>
<dbReference type="Proteomes" id="UP000706039">
    <property type="component" value="Unassembled WGS sequence"/>
</dbReference>
<dbReference type="PANTHER" id="PTHR48083">
    <property type="entry name" value="MEDIUM-CHAIN SPECIFIC ACYL-COA DEHYDROGENASE, MITOCHONDRIAL-RELATED"/>
    <property type="match status" value="1"/>
</dbReference>
<feature type="domain" description="Acyl-CoA oxidase/dehydrogenase middle" evidence="7">
    <location>
        <begin position="116"/>
        <end position="214"/>
    </location>
</feature>
<gene>
    <name evidence="8" type="ORF">K7G82_18665</name>
</gene>
<protein>
    <submittedName>
        <fullName evidence="8">Acyl-CoA dehydrogenase</fullName>
    </submittedName>
</protein>
<evidence type="ECO:0000259" key="6">
    <source>
        <dbReference type="Pfam" id="PF00441"/>
    </source>
</evidence>
<dbReference type="SUPFAM" id="SSF47203">
    <property type="entry name" value="Acyl-CoA dehydrogenase C-terminal domain-like"/>
    <property type="match status" value="1"/>
</dbReference>
<sequence length="386" mass="42646">MVDFSLTRRDEELVALAERENKIALKHARAADVHSIDGALPFALPHPDVAGLQDPFEALANDHEGTSSEVIAEALMMISSAADADLRDRDHAFGSLVLEEFGTDEQKAKYGHLKLAIGLTEPGAGSDPSMIRSNSRYDAETGDYVLNGEKTFISFFNIYDGAVTLVRGEPDEKGNRPFHTFVVLRGQEGVGKVPSIRKMGMRQHDLAGFSMQDVRVPEIAKLSADFAKTFSKFNHNRPLVAAVALGTCRSMLDFTRERLEARGISIDYAKGAAGRSAAEDRLIRMEALWEAAWGVTMYAKWKQTQVGTPSYDYRTEASISKAIAGKAARTITQTCLDILGPEALSEHYLAEKWFRDVRIADIYEGAGEIQRVLVAREMLGYKRELN</sequence>
<evidence type="ECO:0000313" key="8">
    <source>
        <dbReference type="EMBL" id="MBY8824334.1"/>
    </source>
</evidence>
<dbReference type="RefSeq" id="WP_222991404.1">
    <property type="nucleotide sequence ID" value="NZ_JAINVV010000008.1"/>
</dbReference>
<dbReference type="EMBL" id="JAINVV010000008">
    <property type="protein sequence ID" value="MBY8824334.1"/>
    <property type="molecule type" value="Genomic_DNA"/>
</dbReference>
<organism evidence="8 9">
    <name type="scientific">Sphingomonas colocasiae</name>
    <dbReference type="NCBI Taxonomy" id="1848973"/>
    <lineage>
        <taxon>Bacteria</taxon>
        <taxon>Pseudomonadati</taxon>
        <taxon>Pseudomonadota</taxon>
        <taxon>Alphaproteobacteria</taxon>
        <taxon>Sphingomonadales</taxon>
        <taxon>Sphingomonadaceae</taxon>
        <taxon>Sphingomonas</taxon>
    </lineage>
</organism>
<keyword evidence="9" id="KW-1185">Reference proteome</keyword>
<dbReference type="PANTHER" id="PTHR48083:SF2">
    <property type="entry name" value="MEDIUM-CHAIN SPECIFIC ACYL-COA DEHYDROGENASE, MITOCHONDRIAL"/>
    <property type="match status" value="1"/>
</dbReference>
<evidence type="ECO:0000256" key="5">
    <source>
        <dbReference type="RuleBase" id="RU362125"/>
    </source>
</evidence>